<dbReference type="GO" id="GO:0009279">
    <property type="term" value="C:cell outer membrane"/>
    <property type="evidence" value="ECO:0007669"/>
    <property type="project" value="UniProtKB-SubCell"/>
</dbReference>
<keyword evidence="2" id="KW-0813">Transport</keyword>
<organism evidence="14 15">
    <name type="scientific">Alloalcanivorax marinus</name>
    <dbReference type="NCBI Taxonomy" id="1177169"/>
    <lineage>
        <taxon>Bacteria</taxon>
        <taxon>Pseudomonadati</taxon>
        <taxon>Pseudomonadota</taxon>
        <taxon>Gammaproteobacteria</taxon>
        <taxon>Oceanospirillales</taxon>
        <taxon>Alcanivoracaceae</taxon>
        <taxon>Alloalcanivorax</taxon>
    </lineage>
</organism>
<keyword evidence="7" id="KW-0626">Porin</keyword>
<evidence type="ECO:0000256" key="7">
    <source>
        <dbReference type="ARBA" id="ARBA00023114"/>
    </source>
</evidence>
<evidence type="ECO:0000313" key="15">
    <source>
        <dbReference type="Proteomes" id="UP001108027"/>
    </source>
</evidence>
<dbReference type="InterPro" id="IPR036737">
    <property type="entry name" value="OmpA-like_sf"/>
</dbReference>
<dbReference type="InterPro" id="IPR027385">
    <property type="entry name" value="Beta-barrel_OMP"/>
</dbReference>
<protein>
    <submittedName>
        <fullName evidence="14">OmpA family protein</fullName>
    </submittedName>
</protein>
<evidence type="ECO:0000256" key="11">
    <source>
        <dbReference type="SAM" id="MobiDB-lite"/>
    </source>
</evidence>
<comment type="subcellular location">
    <subcellularLocation>
        <location evidence="1">Cell outer membrane</location>
        <topology evidence="1">Multi-pass membrane protein</topology>
    </subcellularLocation>
</comment>
<keyword evidence="5 12" id="KW-0732">Signal</keyword>
<dbReference type="InterPro" id="IPR006665">
    <property type="entry name" value="OmpA-like"/>
</dbReference>
<evidence type="ECO:0000256" key="3">
    <source>
        <dbReference type="ARBA" id="ARBA00022452"/>
    </source>
</evidence>
<evidence type="ECO:0000256" key="9">
    <source>
        <dbReference type="ARBA" id="ARBA00023237"/>
    </source>
</evidence>
<feature type="region of interest" description="Disordered" evidence="11">
    <location>
        <begin position="266"/>
        <end position="300"/>
    </location>
</feature>
<reference evidence="14" key="1">
    <citation type="submission" date="2021-10" db="EMBL/GenBank/DDBJ databases">
        <title>The diversity and Nitrogen Metabolism of Culturable Nitrate-Utilizing Bacteria Within the Oxygen Minimum Zone of the Changjiang (Yangtze River)Estuary.</title>
        <authorList>
            <person name="Zhang D."/>
            <person name="Zheng J."/>
            <person name="Liu S."/>
            <person name="He W."/>
        </authorList>
    </citation>
    <scope>NUCLEOTIDE SEQUENCE</scope>
    <source>
        <strain evidence="14">FXH-223</strain>
    </source>
</reference>
<name>A0A9Q3UND4_9GAMM</name>
<feature type="region of interest" description="Disordered" evidence="11">
    <location>
        <begin position="184"/>
        <end position="225"/>
    </location>
</feature>
<keyword evidence="8 10" id="KW-0472">Membrane</keyword>
<dbReference type="Gene3D" id="3.30.1330.60">
    <property type="entry name" value="OmpA-like domain"/>
    <property type="match status" value="1"/>
</dbReference>
<evidence type="ECO:0000313" key="14">
    <source>
        <dbReference type="EMBL" id="MCC4309395.1"/>
    </source>
</evidence>
<dbReference type="RefSeq" id="WP_228234239.1">
    <property type="nucleotide sequence ID" value="NZ_ARXL01000230.1"/>
</dbReference>
<proteinExistence type="predicted"/>
<dbReference type="InterPro" id="IPR006664">
    <property type="entry name" value="OMP_bac"/>
</dbReference>
<dbReference type="Gene3D" id="2.40.160.20">
    <property type="match status" value="1"/>
</dbReference>
<feature type="signal peptide" evidence="12">
    <location>
        <begin position="1"/>
        <end position="22"/>
    </location>
</feature>
<evidence type="ECO:0000256" key="5">
    <source>
        <dbReference type="ARBA" id="ARBA00022729"/>
    </source>
</evidence>
<evidence type="ECO:0000256" key="4">
    <source>
        <dbReference type="ARBA" id="ARBA00022692"/>
    </source>
</evidence>
<dbReference type="PANTHER" id="PTHR30329">
    <property type="entry name" value="STATOR ELEMENT OF FLAGELLAR MOTOR COMPLEX"/>
    <property type="match status" value="1"/>
</dbReference>
<feature type="region of interest" description="Disordered" evidence="11">
    <location>
        <begin position="312"/>
        <end position="358"/>
    </location>
</feature>
<evidence type="ECO:0000256" key="12">
    <source>
        <dbReference type="SAM" id="SignalP"/>
    </source>
</evidence>
<dbReference type="GO" id="GO:0046930">
    <property type="term" value="C:pore complex"/>
    <property type="evidence" value="ECO:0007669"/>
    <property type="project" value="UniProtKB-KW"/>
</dbReference>
<dbReference type="InterPro" id="IPR006690">
    <property type="entry name" value="OMPA-like_CS"/>
</dbReference>
<keyword evidence="9" id="KW-0998">Cell outer membrane</keyword>
<dbReference type="AlphaFoldDB" id="A0A9Q3UND4"/>
<comment type="caution">
    <text evidence="14">The sequence shown here is derived from an EMBL/GenBank/DDBJ whole genome shotgun (WGS) entry which is preliminary data.</text>
</comment>
<feature type="compositionally biased region" description="Basic and acidic residues" evidence="11">
    <location>
        <begin position="266"/>
        <end position="282"/>
    </location>
</feature>
<feature type="domain" description="OmpA-like" evidence="13">
    <location>
        <begin position="234"/>
        <end position="351"/>
    </location>
</feature>
<evidence type="ECO:0000256" key="1">
    <source>
        <dbReference type="ARBA" id="ARBA00004571"/>
    </source>
</evidence>
<evidence type="ECO:0000256" key="10">
    <source>
        <dbReference type="PROSITE-ProRule" id="PRU00473"/>
    </source>
</evidence>
<dbReference type="PRINTS" id="PR01021">
    <property type="entry name" value="OMPADOMAIN"/>
</dbReference>
<dbReference type="Proteomes" id="UP001108027">
    <property type="component" value="Unassembled WGS sequence"/>
</dbReference>
<evidence type="ECO:0000256" key="8">
    <source>
        <dbReference type="ARBA" id="ARBA00023136"/>
    </source>
</evidence>
<evidence type="ECO:0000259" key="13">
    <source>
        <dbReference type="PROSITE" id="PS51123"/>
    </source>
</evidence>
<keyword evidence="4" id="KW-0812">Transmembrane</keyword>
<dbReference type="PROSITE" id="PS51123">
    <property type="entry name" value="OMPA_2"/>
    <property type="match status" value="1"/>
</dbReference>
<dbReference type="EMBL" id="JAJGNA010000015">
    <property type="protein sequence ID" value="MCC4309395.1"/>
    <property type="molecule type" value="Genomic_DNA"/>
</dbReference>
<dbReference type="InterPro" id="IPR050330">
    <property type="entry name" value="Bact_OuterMem_StrucFunc"/>
</dbReference>
<dbReference type="PANTHER" id="PTHR30329:SF21">
    <property type="entry name" value="LIPOPROTEIN YIAD-RELATED"/>
    <property type="match status" value="1"/>
</dbReference>
<evidence type="ECO:0000256" key="2">
    <source>
        <dbReference type="ARBA" id="ARBA00022448"/>
    </source>
</evidence>
<dbReference type="InterPro" id="IPR011250">
    <property type="entry name" value="OMP/PagP_B-barrel"/>
</dbReference>
<dbReference type="SUPFAM" id="SSF56925">
    <property type="entry name" value="OMPA-like"/>
    <property type="match status" value="1"/>
</dbReference>
<dbReference type="PROSITE" id="PS01068">
    <property type="entry name" value="OMPA_1"/>
    <property type="match status" value="1"/>
</dbReference>
<dbReference type="CDD" id="cd07185">
    <property type="entry name" value="OmpA_C-like"/>
    <property type="match status" value="1"/>
</dbReference>
<dbReference type="Pfam" id="PF13505">
    <property type="entry name" value="OMP_b-brl"/>
    <property type="match status" value="1"/>
</dbReference>
<keyword evidence="15" id="KW-1185">Reference proteome</keyword>
<feature type="compositionally biased region" description="Basic and acidic residues" evidence="11">
    <location>
        <begin position="334"/>
        <end position="358"/>
    </location>
</feature>
<dbReference type="GO" id="GO:0015288">
    <property type="term" value="F:porin activity"/>
    <property type="evidence" value="ECO:0007669"/>
    <property type="project" value="UniProtKB-KW"/>
</dbReference>
<dbReference type="Pfam" id="PF00691">
    <property type="entry name" value="OmpA"/>
    <property type="match status" value="1"/>
</dbReference>
<feature type="compositionally biased region" description="Polar residues" evidence="11">
    <location>
        <begin position="284"/>
        <end position="294"/>
    </location>
</feature>
<dbReference type="SUPFAM" id="SSF103088">
    <property type="entry name" value="OmpA-like"/>
    <property type="match status" value="1"/>
</dbReference>
<gene>
    <name evidence="14" type="ORF">LL252_12530</name>
</gene>
<keyword evidence="3" id="KW-1134">Transmembrane beta strand</keyword>
<sequence length="358" mass="40473">MKKSMMTAAVVSPFLFALSAHAAENVPDRYGYIGGHASGYFFYDNEVTGDVDGLDDSALYGGQIGWRFSPNWSIQAWYDKNDSVDHKYTDLESDVETYYASLRRHFDETSFLGFEPYMGLNAGEQKIDDDDETMAGVEFGLQRAFFKHVLLDLGTRHAYSTDREYWEGQVYAGLNVMFAVSGRETDDDRRTATTQPEDVVSVADSDNDGVPDDRDACPDTPPNARVDERGCQIYKNVDEQTVKTIYFEFDKSDVRGQFSDEVRDAAESARDGKSRIRVEGHTDSIGTESYNQGLSERRANSVKQQLIQEYQVDQNRVETRGYGESRPVAPNDTAEGREQNRRADIIVEGERKEAQFKD</sequence>
<evidence type="ECO:0000256" key="6">
    <source>
        <dbReference type="ARBA" id="ARBA00023065"/>
    </source>
</evidence>
<dbReference type="GO" id="GO:0006811">
    <property type="term" value="P:monoatomic ion transport"/>
    <property type="evidence" value="ECO:0007669"/>
    <property type="project" value="UniProtKB-KW"/>
</dbReference>
<accession>A0A9Q3UND4</accession>
<keyword evidence="6" id="KW-0406">Ion transport</keyword>
<feature type="chain" id="PRO_5040474750" evidence="12">
    <location>
        <begin position="23"/>
        <end position="358"/>
    </location>
</feature>